<organism evidence="2 3">
    <name type="scientific">Aspergillus ibericus CBS 121593</name>
    <dbReference type="NCBI Taxonomy" id="1448316"/>
    <lineage>
        <taxon>Eukaryota</taxon>
        <taxon>Fungi</taxon>
        <taxon>Dikarya</taxon>
        <taxon>Ascomycota</taxon>
        <taxon>Pezizomycotina</taxon>
        <taxon>Eurotiomycetes</taxon>
        <taxon>Eurotiomycetidae</taxon>
        <taxon>Eurotiales</taxon>
        <taxon>Aspergillaceae</taxon>
        <taxon>Aspergillus</taxon>
        <taxon>Aspergillus subgen. Circumdati</taxon>
    </lineage>
</organism>
<gene>
    <name evidence="2" type="ORF">BO80DRAFT_261679</name>
</gene>
<evidence type="ECO:0000256" key="1">
    <source>
        <dbReference type="SAM" id="MobiDB-lite"/>
    </source>
</evidence>
<sequence>MALLLPPQDSDPPGVSRIHSMTGGDLSTRARLPRGGLIIAHLEPSISPRGVPATGMWLHPSPGSLKSQGPFRARCPPFPRPGPGHEVPMAPTPAYPYHLPN</sequence>
<evidence type="ECO:0000313" key="2">
    <source>
        <dbReference type="EMBL" id="RAK95505.1"/>
    </source>
</evidence>
<feature type="region of interest" description="Disordered" evidence="1">
    <location>
        <begin position="1"/>
        <end position="29"/>
    </location>
</feature>
<proteinExistence type="predicted"/>
<dbReference type="AlphaFoldDB" id="A0A395GJ48"/>
<accession>A0A395GJ48</accession>
<name>A0A395GJ48_9EURO</name>
<reference evidence="2 3" key="1">
    <citation type="submission" date="2018-02" db="EMBL/GenBank/DDBJ databases">
        <title>The genomes of Aspergillus section Nigri reveals drivers in fungal speciation.</title>
        <authorList>
            <consortium name="DOE Joint Genome Institute"/>
            <person name="Vesth T.C."/>
            <person name="Nybo J."/>
            <person name="Theobald S."/>
            <person name="Brandl J."/>
            <person name="Frisvad J.C."/>
            <person name="Nielsen K.F."/>
            <person name="Lyhne E.K."/>
            <person name="Kogle M.E."/>
            <person name="Kuo A."/>
            <person name="Riley R."/>
            <person name="Clum A."/>
            <person name="Nolan M."/>
            <person name="Lipzen A."/>
            <person name="Salamov A."/>
            <person name="Henrissat B."/>
            <person name="Wiebenga A."/>
            <person name="De vries R.P."/>
            <person name="Grigoriev I.V."/>
            <person name="Mortensen U.H."/>
            <person name="Andersen M.R."/>
            <person name="Baker S.E."/>
        </authorList>
    </citation>
    <scope>NUCLEOTIDE SEQUENCE [LARGE SCALE GENOMIC DNA]</scope>
    <source>
        <strain evidence="2 3">CBS 121593</strain>
    </source>
</reference>
<protein>
    <submittedName>
        <fullName evidence="2">Uncharacterized protein</fullName>
    </submittedName>
</protein>
<dbReference type="Proteomes" id="UP000249402">
    <property type="component" value="Unassembled WGS sequence"/>
</dbReference>
<keyword evidence="3" id="KW-1185">Reference proteome</keyword>
<dbReference type="EMBL" id="KZ824491">
    <property type="protein sequence ID" value="RAK95505.1"/>
    <property type="molecule type" value="Genomic_DNA"/>
</dbReference>
<dbReference type="RefSeq" id="XP_025569833.1">
    <property type="nucleotide sequence ID" value="XM_025714747.1"/>
</dbReference>
<feature type="region of interest" description="Disordered" evidence="1">
    <location>
        <begin position="53"/>
        <end position="101"/>
    </location>
</feature>
<dbReference type="GeneID" id="37219612"/>
<evidence type="ECO:0000313" key="3">
    <source>
        <dbReference type="Proteomes" id="UP000249402"/>
    </source>
</evidence>
<dbReference type="VEuPathDB" id="FungiDB:BO80DRAFT_261679"/>